<feature type="compositionally biased region" description="Polar residues" evidence="1">
    <location>
        <begin position="1338"/>
        <end position="1358"/>
    </location>
</feature>
<name>E4XPL9_OIKDI</name>
<dbReference type="InParanoid" id="E4XPL9"/>
<feature type="region of interest" description="Disordered" evidence="1">
    <location>
        <begin position="706"/>
        <end position="750"/>
    </location>
</feature>
<evidence type="ECO:0000256" key="1">
    <source>
        <dbReference type="SAM" id="MobiDB-lite"/>
    </source>
</evidence>
<reference evidence="2" key="1">
    <citation type="journal article" date="2010" name="Science">
        <title>Plasticity of animal genome architecture unmasked by rapid evolution of a pelagic tunicate.</title>
        <authorList>
            <person name="Denoeud F."/>
            <person name="Henriet S."/>
            <person name="Mungpakdee S."/>
            <person name="Aury J.M."/>
            <person name="Da Silva C."/>
            <person name="Brinkmann H."/>
            <person name="Mikhaleva J."/>
            <person name="Olsen L.C."/>
            <person name="Jubin C."/>
            <person name="Canestro C."/>
            <person name="Bouquet J.M."/>
            <person name="Danks G."/>
            <person name="Poulain J."/>
            <person name="Campsteijn C."/>
            <person name="Adamski M."/>
            <person name="Cross I."/>
            <person name="Yadetie F."/>
            <person name="Muffato M."/>
            <person name="Louis A."/>
            <person name="Butcher S."/>
            <person name="Tsagkogeorga G."/>
            <person name="Konrad A."/>
            <person name="Singh S."/>
            <person name="Jensen M.F."/>
            <person name="Cong E.H."/>
            <person name="Eikeseth-Otteraa H."/>
            <person name="Noel B."/>
            <person name="Anthouard V."/>
            <person name="Porcel B.M."/>
            <person name="Kachouri-Lafond R."/>
            <person name="Nishino A."/>
            <person name="Ugolini M."/>
            <person name="Chourrout P."/>
            <person name="Nishida H."/>
            <person name="Aasland R."/>
            <person name="Huzurbazar S."/>
            <person name="Westhof E."/>
            <person name="Delsuc F."/>
            <person name="Lehrach H."/>
            <person name="Reinhardt R."/>
            <person name="Weissenbach J."/>
            <person name="Roy S.W."/>
            <person name="Artiguenave F."/>
            <person name="Postlethwait J.H."/>
            <person name="Manak J.R."/>
            <person name="Thompson E.M."/>
            <person name="Jaillon O."/>
            <person name="Du Pasquier L."/>
            <person name="Boudinot P."/>
            <person name="Liberles D.A."/>
            <person name="Volff J.N."/>
            <person name="Philippe H."/>
            <person name="Lenhard B."/>
            <person name="Roest Crollius H."/>
            <person name="Wincker P."/>
            <person name="Chourrout D."/>
        </authorList>
    </citation>
    <scope>NUCLEOTIDE SEQUENCE [LARGE SCALE GENOMIC DNA]</scope>
</reference>
<proteinExistence type="predicted"/>
<protein>
    <submittedName>
        <fullName evidence="2">Uncharacterized protein</fullName>
    </submittedName>
</protein>
<keyword evidence="3" id="KW-1185">Reference proteome</keyword>
<feature type="region of interest" description="Disordered" evidence="1">
    <location>
        <begin position="1335"/>
        <end position="1358"/>
    </location>
</feature>
<feature type="region of interest" description="Disordered" evidence="1">
    <location>
        <begin position="657"/>
        <end position="690"/>
    </location>
</feature>
<sequence length="1358" mass="153328">MSHRYTLSYRRATLGDSAKTTEDSTFQEHVIGDFPPGTSRADRNEYWKQQGEEELRLLERNASSLRRRPASPDLGTEEHPFSTEHKQYAPRQPLTAAPRYEHYHVVSKFGPPDQWCYYQNGDSMRARSGSYIRFGLAFYFVRLAERINEITGSVISPNLHRDTMGRFQLISQLYKDDYPEVYRKIRNGVEGAANCLDYGSPHFRGDLLQGHHGNFKDQDFCMGFLAMIGKYPTPSTIPGADPHTTRGYDVILRSTTLERIFPRRSDRDNCRWFMGVTSADALGSQTILSLQDFFFQAAHLAILPKREVLVHVITAYNSGRCIGTMILTARTKKLVLKSGESYITSENYKLKAKQETAGLGPVSASTGAYKPTLKSLKDQQLAAIESQQLYEVLAEKDLSLFEVKKRMLAAHKAQPATDQAARAQLAQYFNTKLEKILARRVIENPDFMAAFKSHQLLLKEFTQAASEGKLSSDQLTPAANHSREGKSVRSKITQSFEELERQRILIILDKTSAAAQDEATLRNTMRVMGFQWTRPGESQVWTVIAKQNDLFLGCTVCHGRLNVTKHACPCLREWMRQRRCARDDRCNPVSYEYKGCSRCKFDLFAMRPFCSCMDATIQHLEQGREKKPCILCLSIADCDCPLVTDIYNTKLSKHEQGTPLDDLTMVTNPDFGGSRDSDEPPSYQELSSAEVEELARTPATPDTWAACGKLPGHLPENHVRYPRPANKDDFGYSDPPPLPEDAPGRQHKQGKLQKAFERSEIVSARTPIVDFFPSTSAEDVTGYKNKDEDFRLRKKNDEATPADLDARGRAELDMEETITEVEGLTAIPRHCFPFDARSHGRIIDGIPQHYNLPLDDEQPAFCPTNYTLYNTPLASSGLKLSNPKFIRSRYLAKNSKGKYYNPLGTCYKILRDTCGIQRIQVPHGVGLPRLQAPTGEEIYNDCQDVTYIDEADGKKKTGNRTALSIHSMQKIESTDVPDGCNRAWLYTLSLGDSHGTAQEEFLFTVVGMFNYFSRQWEEKEDTDGQRYLSITLPGRNHGSFALSVGGIRPEITNFWKTKIAGRSCISILCGAGTISNNSDAAAAGASEQAAIQYDSELESHQPTLVKDTTPGAGPESMRLSKDYRSPSPVGLWRRLPEDSELPGTWQRCLWPGFGFEFSDAEDGLRGHRVLVTMGKRMNLQKLQCLQGLCYWIMVKYPFLQESLAKFCVRNKLLQRKNAFKGSRFSVAFMPPTWCEYMDNLKVFFGDSWEQHFEELLFRLQCDYNDGWLEGSKDGPMVAKFLHKDGDPLVEETEEIGRINELGQYVAMGEEIELNTNWPGSTCTLPDYGHYWAAGSTADRPQSSTKPVSTREFLTNETL</sequence>
<feature type="compositionally biased region" description="Basic and acidic residues" evidence="1">
    <location>
        <begin position="715"/>
        <end position="730"/>
    </location>
</feature>
<feature type="region of interest" description="Disordered" evidence="1">
    <location>
        <begin position="1103"/>
        <end position="1123"/>
    </location>
</feature>
<organism evidence="2">
    <name type="scientific">Oikopleura dioica</name>
    <name type="common">Tunicate</name>
    <dbReference type="NCBI Taxonomy" id="34765"/>
    <lineage>
        <taxon>Eukaryota</taxon>
        <taxon>Metazoa</taxon>
        <taxon>Chordata</taxon>
        <taxon>Tunicata</taxon>
        <taxon>Appendicularia</taxon>
        <taxon>Copelata</taxon>
        <taxon>Oikopleuridae</taxon>
        <taxon>Oikopleura</taxon>
    </lineage>
</organism>
<dbReference type="Proteomes" id="UP000001307">
    <property type="component" value="Unassembled WGS sequence"/>
</dbReference>
<accession>E4XPL9</accession>
<evidence type="ECO:0000313" key="3">
    <source>
        <dbReference type="Proteomes" id="UP000001307"/>
    </source>
</evidence>
<dbReference type="EMBL" id="FN653094">
    <property type="protein sequence ID" value="CBY11807.1"/>
    <property type="molecule type" value="Genomic_DNA"/>
</dbReference>
<feature type="compositionally biased region" description="Basic and acidic residues" evidence="1">
    <location>
        <begin position="76"/>
        <end position="86"/>
    </location>
</feature>
<gene>
    <name evidence="2" type="ORF">GSOID_T00016991001</name>
</gene>
<feature type="region of interest" description="Disordered" evidence="1">
    <location>
        <begin position="62"/>
        <end position="86"/>
    </location>
</feature>
<evidence type="ECO:0000313" key="2">
    <source>
        <dbReference type="EMBL" id="CBY11807.1"/>
    </source>
</evidence>